<reference evidence="18 19" key="1">
    <citation type="submission" date="2016-10" db="EMBL/GenBank/DDBJ databases">
        <authorList>
            <person name="de Groot N.N."/>
        </authorList>
    </citation>
    <scope>NUCLEOTIDE SEQUENCE [LARGE SCALE GENOMIC DNA]</scope>
    <source>
        <strain evidence="18 19">DSM 45317</strain>
    </source>
</reference>
<evidence type="ECO:0000259" key="17">
    <source>
        <dbReference type="PROSITE" id="PS50975"/>
    </source>
</evidence>
<dbReference type="EMBL" id="FOSW01000006">
    <property type="protein sequence ID" value="SFL09487.1"/>
    <property type="molecule type" value="Genomic_DNA"/>
</dbReference>
<feature type="binding site" evidence="15">
    <location>
        <position position="297"/>
    </location>
    <ligand>
        <name>Mg(2+)</name>
        <dbReference type="ChEBI" id="CHEBI:18420"/>
        <label>2</label>
    </ligand>
</feature>
<dbReference type="SUPFAM" id="SSF52440">
    <property type="entry name" value="PreATP-grasp domain"/>
    <property type="match status" value="1"/>
</dbReference>
<accession>A0A1I4EY33</accession>
<dbReference type="NCBIfam" id="NF002528">
    <property type="entry name" value="PRK01966.1-4"/>
    <property type="match status" value="1"/>
</dbReference>
<evidence type="ECO:0000256" key="6">
    <source>
        <dbReference type="ARBA" id="ARBA00022840"/>
    </source>
</evidence>
<proteinExistence type="inferred from homology"/>
<dbReference type="AlphaFoldDB" id="A0A1I4EY33"/>
<comment type="pathway">
    <text evidence="12">Cell wall biogenesis; peptidoglycan biosynthesis.</text>
</comment>
<evidence type="ECO:0000256" key="15">
    <source>
        <dbReference type="PIRSR" id="PIRSR039102-3"/>
    </source>
</evidence>
<feature type="binding site" evidence="14">
    <location>
        <position position="123"/>
    </location>
    <ligand>
        <name>ATP</name>
        <dbReference type="ChEBI" id="CHEBI:30616"/>
    </ligand>
</feature>
<dbReference type="Proteomes" id="UP000199152">
    <property type="component" value="Unassembled WGS sequence"/>
</dbReference>
<dbReference type="Gene3D" id="3.40.50.20">
    <property type="match status" value="1"/>
</dbReference>
<feature type="active site" evidence="13">
    <location>
        <position position="11"/>
    </location>
</feature>
<keyword evidence="10 15" id="KW-0464">Manganese</keyword>
<comment type="subcellular location">
    <subcellularLocation>
        <location evidence="12">Cytoplasm</location>
    </subcellularLocation>
</comment>
<keyword evidence="19" id="KW-1185">Reference proteome</keyword>
<feature type="binding site" evidence="14">
    <location>
        <begin position="163"/>
        <end position="165"/>
    </location>
    <ligand>
        <name>ATP</name>
        <dbReference type="ChEBI" id="CHEBI:30616"/>
    </ligand>
</feature>
<evidence type="ECO:0000256" key="10">
    <source>
        <dbReference type="ARBA" id="ARBA00023211"/>
    </source>
</evidence>
<dbReference type="HAMAP" id="MF_00047">
    <property type="entry name" value="Dala_Dala_lig"/>
    <property type="match status" value="1"/>
</dbReference>
<dbReference type="GO" id="GO:0005829">
    <property type="term" value="C:cytosol"/>
    <property type="evidence" value="ECO:0007669"/>
    <property type="project" value="TreeGrafter"/>
</dbReference>
<feature type="active site" evidence="13">
    <location>
        <position position="308"/>
    </location>
</feature>
<organism evidence="18 19">
    <name type="scientific">Geodermatophilus ruber</name>
    <dbReference type="NCBI Taxonomy" id="504800"/>
    <lineage>
        <taxon>Bacteria</taxon>
        <taxon>Bacillati</taxon>
        <taxon>Actinomycetota</taxon>
        <taxon>Actinomycetes</taxon>
        <taxon>Geodermatophilales</taxon>
        <taxon>Geodermatophilaceae</taxon>
        <taxon>Geodermatophilus</taxon>
    </lineage>
</organism>
<dbReference type="PIRSF" id="PIRSF039102">
    <property type="entry name" value="Ddl/VanB"/>
    <property type="match status" value="1"/>
</dbReference>
<evidence type="ECO:0000313" key="18">
    <source>
        <dbReference type="EMBL" id="SFL09487.1"/>
    </source>
</evidence>
<keyword evidence="5 14" id="KW-0547">Nucleotide-binding</keyword>
<dbReference type="InterPro" id="IPR005905">
    <property type="entry name" value="D_ala_D_ala"/>
</dbReference>
<dbReference type="PROSITE" id="PS00843">
    <property type="entry name" value="DALA_DALA_LIGASE_1"/>
    <property type="match status" value="1"/>
</dbReference>
<comment type="cofactor">
    <cofactor evidence="15">
        <name>Mg(2+)</name>
        <dbReference type="ChEBI" id="CHEBI:18420"/>
    </cofactor>
    <cofactor evidence="15">
        <name>Mn(2+)</name>
        <dbReference type="ChEBI" id="CHEBI:29035"/>
    </cofactor>
    <text evidence="15">Binds 2 magnesium or manganese ions per subunit.</text>
</comment>
<dbReference type="EC" id="6.3.2.4" evidence="12"/>
<dbReference type="UniPathway" id="UPA00219"/>
<dbReference type="GO" id="GO:0046872">
    <property type="term" value="F:metal ion binding"/>
    <property type="evidence" value="ECO:0007669"/>
    <property type="project" value="UniProtKB-KW"/>
</dbReference>
<comment type="function">
    <text evidence="12">Cell wall formation.</text>
</comment>
<evidence type="ECO:0000256" key="8">
    <source>
        <dbReference type="ARBA" id="ARBA00022960"/>
    </source>
</evidence>
<keyword evidence="11 12" id="KW-0961">Cell wall biogenesis/degradation</keyword>
<dbReference type="Gene3D" id="3.30.1490.20">
    <property type="entry name" value="ATP-grasp fold, A domain"/>
    <property type="match status" value="1"/>
</dbReference>
<keyword evidence="7 15" id="KW-0460">Magnesium</keyword>
<evidence type="ECO:0000256" key="14">
    <source>
        <dbReference type="PIRSR" id="PIRSR039102-2"/>
    </source>
</evidence>
<name>A0A1I4EY33_9ACTN</name>
<dbReference type="PANTHER" id="PTHR23132">
    <property type="entry name" value="D-ALANINE--D-ALANINE LIGASE"/>
    <property type="match status" value="1"/>
</dbReference>
<feature type="active site" evidence="13">
    <location>
        <position position="171"/>
    </location>
</feature>
<feature type="binding site" evidence="15">
    <location>
        <position position="284"/>
    </location>
    <ligand>
        <name>Mg(2+)</name>
        <dbReference type="ChEBI" id="CHEBI:18420"/>
        <label>1</label>
    </ligand>
</feature>
<dbReference type="GO" id="GO:0008360">
    <property type="term" value="P:regulation of cell shape"/>
    <property type="evidence" value="ECO:0007669"/>
    <property type="project" value="UniProtKB-KW"/>
</dbReference>
<evidence type="ECO:0000256" key="3">
    <source>
        <dbReference type="ARBA" id="ARBA00022598"/>
    </source>
</evidence>
<dbReference type="Gene3D" id="3.30.470.20">
    <property type="entry name" value="ATP-grasp fold, B domain"/>
    <property type="match status" value="1"/>
</dbReference>
<dbReference type="SUPFAM" id="SSF56059">
    <property type="entry name" value="Glutathione synthetase ATP-binding domain-like"/>
    <property type="match status" value="1"/>
</dbReference>
<dbReference type="GO" id="GO:0005524">
    <property type="term" value="F:ATP binding"/>
    <property type="evidence" value="ECO:0007669"/>
    <property type="project" value="UniProtKB-UniRule"/>
</dbReference>
<dbReference type="InterPro" id="IPR013815">
    <property type="entry name" value="ATP_grasp_subdomain_1"/>
</dbReference>
<evidence type="ECO:0000256" key="4">
    <source>
        <dbReference type="ARBA" id="ARBA00022723"/>
    </source>
</evidence>
<dbReference type="InParanoid" id="A0A1I4EY33"/>
<dbReference type="InterPro" id="IPR016185">
    <property type="entry name" value="PreATP-grasp_dom_sf"/>
</dbReference>
<dbReference type="GO" id="GO:0008716">
    <property type="term" value="F:D-alanine-D-alanine ligase activity"/>
    <property type="evidence" value="ECO:0007669"/>
    <property type="project" value="UniProtKB-UniRule"/>
</dbReference>
<dbReference type="STRING" id="504800.SAMN04488085_106203"/>
<dbReference type="InterPro" id="IPR011095">
    <property type="entry name" value="Dala_Dala_lig_C"/>
</dbReference>
<keyword evidence="3 12" id="KW-0436">Ligase</keyword>
<dbReference type="PROSITE" id="PS50975">
    <property type="entry name" value="ATP_GRASP"/>
    <property type="match status" value="1"/>
</dbReference>
<feature type="binding site" evidence="14">
    <location>
        <begin position="171"/>
        <end position="172"/>
    </location>
    <ligand>
        <name>ATP</name>
        <dbReference type="ChEBI" id="CHEBI:30616"/>
    </ligand>
</feature>
<evidence type="ECO:0000256" key="13">
    <source>
        <dbReference type="PIRSR" id="PIRSR039102-1"/>
    </source>
</evidence>
<evidence type="ECO:0000256" key="1">
    <source>
        <dbReference type="ARBA" id="ARBA00001936"/>
    </source>
</evidence>
<dbReference type="InterPro" id="IPR011761">
    <property type="entry name" value="ATP-grasp"/>
</dbReference>
<dbReference type="GO" id="GO:0009252">
    <property type="term" value="P:peptidoglycan biosynthetic process"/>
    <property type="evidence" value="ECO:0007669"/>
    <property type="project" value="UniProtKB-UniRule"/>
</dbReference>
<evidence type="ECO:0000256" key="11">
    <source>
        <dbReference type="ARBA" id="ARBA00023316"/>
    </source>
</evidence>
<keyword evidence="8 12" id="KW-0133">Cell shape</keyword>
<evidence type="ECO:0000313" key="19">
    <source>
        <dbReference type="Proteomes" id="UP000199152"/>
    </source>
</evidence>
<feature type="binding site" evidence="15">
    <location>
        <position position="297"/>
    </location>
    <ligand>
        <name>Mg(2+)</name>
        <dbReference type="ChEBI" id="CHEBI:18420"/>
        <label>1</label>
    </ligand>
</feature>
<keyword evidence="12" id="KW-0963">Cytoplasm</keyword>
<evidence type="ECO:0000256" key="16">
    <source>
        <dbReference type="PROSITE-ProRule" id="PRU00409"/>
    </source>
</evidence>
<feature type="binding site" evidence="14">
    <location>
        <begin position="296"/>
        <end position="297"/>
    </location>
    <ligand>
        <name>ATP</name>
        <dbReference type="ChEBI" id="CHEBI:30616"/>
    </ligand>
</feature>
<dbReference type="InterPro" id="IPR000291">
    <property type="entry name" value="D-Ala_lig_Van_CS"/>
</dbReference>
<comment type="cofactor">
    <cofactor evidence="1">
        <name>Mn(2+)</name>
        <dbReference type="ChEBI" id="CHEBI:29035"/>
    </cofactor>
</comment>
<feature type="domain" description="ATP-grasp" evidence="17">
    <location>
        <begin position="127"/>
        <end position="330"/>
    </location>
</feature>
<dbReference type="InterPro" id="IPR011127">
    <property type="entry name" value="Dala_Dala_lig_N"/>
</dbReference>
<evidence type="ECO:0000256" key="9">
    <source>
        <dbReference type="ARBA" id="ARBA00022984"/>
    </source>
</evidence>
<evidence type="ECO:0000256" key="5">
    <source>
        <dbReference type="ARBA" id="ARBA00022741"/>
    </source>
</evidence>
<keyword evidence="4 15" id="KW-0479">Metal-binding</keyword>
<comment type="similarity">
    <text evidence="2 12">Belongs to the D-alanine--D-alanine ligase family.</text>
</comment>
<sequence length="339" mass="34919">MAVLFGGQSPEHTVSRASAAGVLAHLDRARYEVRPVEITPAGRWLVYADGGATPGAACPAERPAGSPGGTLAEIAAALAGVDVVFPVLHGSAGEDGTVQGLLETIGLPYVGCGVAASAVGLDKAVTKAVLQACGLRIAPGVTLSPDRPAPDRAERARLGLPVFVKPARAGSSIGVSRVTDEADLPAAVARARAVDGTVLVEAAVPGREVDVGLLQHPDGEVVAGPPLEIVLPDGDFFDGAHKYASARPPFRVPAALDQVTTALLQERARQVFTALGGHGLMRVDFFVRPGEEPVVNEVNTMPGMTASSQYPQMWAAAGLSYRAVLDVLVATAWSAGRRR</sequence>
<dbReference type="GO" id="GO:0071555">
    <property type="term" value="P:cell wall organization"/>
    <property type="evidence" value="ECO:0007669"/>
    <property type="project" value="UniProtKB-KW"/>
</dbReference>
<comment type="catalytic activity">
    <reaction evidence="12">
        <text>2 D-alanine + ATP = D-alanyl-D-alanine + ADP + phosphate + H(+)</text>
        <dbReference type="Rhea" id="RHEA:11224"/>
        <dbReference type="ChEBI" id="CHEBI:15378"/>
        <dbReference type="ChEBI" id="CHEBI:30616"/>
        <dbReference type="ChEBI" id="CHEBI:43474"/>
        <dbReference type="ChEBI" id="CHEBI:57416"/>
        <dbReference type="ChEBI" id="CHEBI:57822"/>
        <dbReference type="ChEBI" id="CHEBI:456216"/>
        <dbReference type="EC" id="6.3.2.4"/>
    </reaction>
</comment>
<evidence type="ECO:0000256" key="12">
    <source>
        <dbReference type="HAMAP-Rule" id="MF_00047"/>
    </source>
</evidence>
<dbReference type="Pfam" id="PF07478">
    <property type="entry name" value="Dala_Dala_lig_C"/>
    <property type="match status" value="1"/>
</dbReference>
<keyword evidence="9 12" id="KW-0573">Peptidoglycan synthesis</keyword>
<protein>
    <recommendedName>
        <fullName evidence="12">D-alanine--D-alanine ligase</fullName>
        <ecNumber evidence="12">6.3.2.4</ecNumber>
    </recommendedName>
    <alternativeName>
        <fullName evidence="12">D-Ala-D-Ala ligase</fullName>
    </alternativeName>
    <alternativeName>
        <fullName evidence="12">D-alanylalanine synthetase</fullName>
    </alternativeName>
</protein>
<keyword evidence="6 16" id="KW-0067">ATP-binding</keyword>
<dbReference type="Pfam" id="PF01820">
    <property type="entry name" value="Dala_Dala_lig_N"/>
    <property type="match status" value="1"/>
</dbReference>
<feature type="binding site" evidence="15">
    <location>
        <position position="299"/>
    </location>
    <ligand>
        <name>Mg(2+)</name>
        <dbReference type="ChEBI" id="CHEBI:18420"/>
        <label>2</label>
    </ligand>
</feature>
<dbReference type="NCBIfam" id="TIGR01205">
    <property type="entry name" value="D_ala_D_alaTIGR"/>
    <property type="match status" value="1"/>
</dbReference>
<evidence type="ECO:0000256" key="2">
    <source>
        <dbReference type="ARBA" id="ARBA00010871"/>
    </source>
</evidence>
<gene>
    <name evidence="12" type="primary">ddl</name>
    <name evidence="18" type="ORF">SAMN04488085_106203</name>
</gene>
<dbReference type="PANTHER" id="PTHR23132:SF25">
    <property type="entry name" value="D-ALANINE--D-ALANINE LIGASE A"/>
    <property type="match status" value="1"/>
</dbReference>
<feature type="binding site" evidence="14">
    <location>
        <begin position="201"/>
        <end position="208"/>
    </location>
    <ligand>
        <name>ATP</name>
        <dbReference type="ChEBI" id="CHEBI:30616"/>
    </ligand>
</feature>
<evidence type="ECO:0000256" key="7">
    <source>
        <dbReference type="ARBA" id="ARBA00022842"/>
    </source>
</evidence>